<proteinExistence type="predicted"/>
<gene>
    <name evidence="1" type="ORF">HAPAU_30420</name>
</gene>
<organism evidence="1 2">
    <name type="scientific">Halalkalicoccus paucihalophilus</name>
    <dbReference type="NCBI Taxonomy" id="1008153"/>
    <lineage>
        <taxon>Archaea</taxon>
        <taxon>Methanobacteriati</taxon>
        <taxon>Methanobacteriota</taxon>
        <taxon>Stenosarchaea group</taxon>
        <taxon>Halobacteria</taxon>
        <taxon>Halobacteriales</taxon>
        <taxon>Halococcaceae</taxon>
        <taxon>Halalkalicoccus</taxon>
    </lineage>
</organism>
<dbReference type="EMBL" id="LTAZ01000011">
    <property type="protein sequence ID" value="KYH24950.1"/>
    <property type="molecule type" value="Genomic_DNA"/>
</dbReference>
<evidence type="ECO:0000313" key="1">
    <source>
        <dbReference type="EMBL" id="KYH24950.1"/>
    </source>
</evidence>
<dbReference type="Proteomes" id="UP000075321">
    <property type="component" value="Unassembled WGS sequence"/>
</dbReference>
<protein>
    <submittedName>
        <fullName evidence="1">Uncharacterized protein</fullName>
    </submittedName>
</protein>
<accession>A0A151ABL5</accession>
<reference evidence="1 2" key="1">
    <citation type="submission" date="2016-02" db="EMBL/GenBank/DDBJ databases">
        <title>Genome sequence of Halalkalicoccus paucihalophilus DSM 24557.</title>
        <authorList>
            <person name="Poehlein A."/>
            <person name="Daniel R."/>
        </authorList>
    </citation>
    <scope>NUCLEOTIDE SEQUENCE [LARGE SCALE GENOMIC DNA]</scope>
    <source>
        <strain evidence="1 2">DSM 24557</strain>
    </source>
</reference>
<name>A0A151ABL5_9EURY</name>
<dbReference type="AlphaFoldDB" id="A0A151ABL5"/>
<dbReference type="PATRIC" id="fig|1008153.3.peg.3155"/>
<comment type="caution">
    <text evidence="1">The sequence shown here is derived from an EMBL/GenBank/DDBJ whole genome shotgun (WGS) entry which is preliminary data.</text>
</comment>
<evidence type="ECO:0000313" key="2">
    <source>
        <dbReference type="Proteomes" id="UP000075321"/>
    </source>
</evidence>
<keyword evidence="2" id="KW-1185">Reference proteome</keyword>
<sequence>MLFVYFGSTDATEVHLPRYSDTDLTKLITLWTMEFLSHSISLYSPRLATECIPKILLIKTINMCICIRHYSP</sequence>